<accession>A0A0C2MNH0</accession>
<dbReference type="PANTHER" id="PTHR19375">
    <property type="entry name" value="HEAT SHOCK PROTEIN 70KDA"/>
    <property type="match status" value="1"/>
</dbReference>
<evidence type="ECO:0000313" key="7">
    <source>
        <dbReference type="EMBL" id="KII63161.1"/>
    </source>
</evidence>
<dbReference type="Pfam" id="PF00012">
    <property type="entry name" value="HSP70"/>
    <property type="match status" value="1"/>
</dbReference>
<reference evidence="7 8" key="1">
    <citation type="journal article" date="2014" name="Genome Biol. Evol.">
        <title>The genome of the myxosporean Thelohanellus kitauei shows adaptations to nutrient acquisition within its fish host.</title>
        <authorList>
            <person name="Yang Y."/>
            <person name="Xiong J."/>
            <person name="Zhou Z."/>
            <person name="Huo F."/>
            <person name="Miao W."/>
            <person name="Ran C."/>
            <person name="Liu Y."/>
            <person name="Zhang J."/>
            <person name="Feng J."/>
            <person name="Wang M."/>
            <person name="Wang M."/>
            <person name="Wang L."/>
            <person name="Yao B."/>
        </authorList>
    </citation>
    <scope>NUCLEOTIDE SEQUENCE [LARGE SCALE GENOMIC DNA]</scope>
    <source>
        <strain evidence="7">Wuqing</strain>
    </source>
</reference>
<evidence type="ECO:0000313" key="8">
    <source>
        <dbReference type="Proteomes" id="UP000031668"/>
    </source>
</evidence>
<comment type="similarity">
    <text evidence="1 4">Belongs to the heat shock protein 70 family.</text>
</comment>
<dbReference type="Proteomes" id="UP000031668">
    <property type="component" value="Unassembled WGS sequence"/>
</dbReference>
<sequence>MFFSRLASITSSRNTLLRNFIGPVMGVHKCNMSSDAGIHMGIDLGTTNSCVAIMEGFEPRIIVNAEGHRTTPSVVAFLEDGSKLVGEAAKRQAISNSKNTIYGTKRLIGRRYRDKEVQEEMKHLPFELCEHTNGDCWVKVKGTPYSPSTIGSFVLAKMKETVDNYVGLKIKNAVITVPAYFNDSQRQATKDAGSIAGLNVVRIINEPTAAALAYGLNRKDRRGTIAVYDLGGGTFDISILEINEGVFEVKSTNGDTKLGGEDFDNVIIKYLIETINLKLKTDVKQDLKALQRIKEAAEKAKIELSFVHETEINLPYLIGANSYSEKFSRSKLESLVSNLIERTLPPCTNAMKDAGVSLSDLSDVILVGGMTRMPKVQQAVKDFFKREPSKGVNPDEAVAMGAAIQGGVLVGHVTDIVLVDITPYSLGVKTLNDIFAPIVIKNTAIPTRKSEVFTTSEDNQTYVDIGVFQGERSMCHLNLHLGDFRLGPIPARPRGASKIEVIFEVDSNGIVNVTALDTETQIKANATIKSNPRGLSKEELEKLAKEAEKERANDAKLKAAATAKIACESQLHDLTNFLDKNREHINAADVEKCNTSITTFNTDINVSPNRDEQYYRNLSGRISEEISRIRSLMSQPTPTPSADTSAPQDSNVEPKA</sequence>
<dbReference type="GO" id="GO:0005524">
    <property type="term" value="F:ATP binding"/>
    <property type="evidence" value="ECO:0007669"/>
    <property type="project" value="UniProtKB-KW"/>
</dbReference>
<evidence type="ECO:0000256" key="1">
    <source>
        <dbReference type="ARBA" id="ARBA00007381"/>
    </source>
</evidence>
<evidence type="ECO:0000256" key="4">
    <source>
        <dbReference type="RuleBase" id="RU003322"/>
    </source>
</evidence>
<dbReference type="PROSITE" id="PS00297">
    <property type="entry name" value="HSP70_1"/>
    <property type="match status" value="1"/>
</dbReference>
<evidence type="ECO:0000256" key="6">
    <source>
        <dbReference type="SAM" id="MobiDB-lite"/>
    </source>
</evidence>
<dbReference type="InterPro" id="IPR013126">
    <property type="entry name" value="Hsp_70_fam"/>
</dbReference>
<organism evidence="7 8">
    <name type="scientific">Thelohanellus kitauei</name>
    <name type="common">Myxosporean</name>
    <dbReference type="NCBI Taxonomy" id="669202"/>
    <lineage>
        <taxon>Eukaryota</taxon>
        <taxon>Metazoa</taxon>
        <taxon>Cnidaria</taxon>
        <taxon>Myxozoa</taxon>
        <taxon>Myxosporea</taxon>
        <taxon>Bivalvulida</taxon>
        <taxon>Platysporina</taxon>
        <taxon>Myxobolidae</taxon>
        <taxon>Thelohanellus</taxon>
    </lineage>
</organism>
<dbReference type="InterPro" id="IPR029047">
    <property type="entry name" value="HSP70_peptide-bd_sf"/>
</dbReference>
<proteinExistence type="inferred from homology"/>
<dbReference type="FunFam" id="3.30.420.40:FF:000020">
    <property type="entry name" value="Chaperone protein HscA homolog"/>
    <property type="match status" value="1"/>
</dbReference>
<dbReference type="FunFam" id="3.90.640.10:FF:000003">
    <property type="entry name" value="Molecular chaperone DnaK"/>
    <property type="match status" value="1"/>
</dbReference>
<dbReference type="EMBL" id="JWZT01004769">
    <property type="protein sequence ID" value="KII63161.1"/>
    <property type="molecule type" value="Genomic_DNA"/>
</dbReference>
<dbReference type="PROSITE" id="PS00329">
    <property type="entry name" value="HSP70_2"/>
    <property type="match status" value="1"/>
</dbReference>
<feature type="region of interest" description="Disordered" evidence="6">
    <location>
        <begin position="631"/>
        <end position="656"/>
    </location>
</feature>
<dbReference type="InterPro" id="IPR043129">
    <property type="entry name" value="ATPase_NBD"/>
</dbReference>
<name>A0A0C2MNH0_THEKT</name>
<dbReference type="SUPFAM" id="SSF53067">
    <property type="entry name" value="Actin-like ATPase domain"/>
    <property type="match status" value="2"/>
</dbReference>
<dbReference type="SUPFAM" id="SSF100920">
    <property type="entry name" value="Heat shock protein 70kD (HSP70), peptide-binding domain"/>
    <property type="match status" value="1"/>
</dbReference>
<keyword evidence="2 4" id="KW-0547">Nucleotide-binding</keyword>
<dbReference type="AlphaFoldDB" id="A0A0C2MNH0"/>
<feature type="compositionally biased region" description="Low complexity" evidence="6">
    <location>
        <begin position="634"/>
        <end position="648"/>
    </location>
</feature>
<keyword evidence="3 4" id="KW-0067">ATP-binding</keyword>
<dbReference type="GO" id="GO:0140662">
    <property type="term" value="F:ATP-dependent protein folding chaperone"/>
    <property type="evidence" value="ECO:0007669"/>
    <property type="project" value="InterPro"/>
</dbReference>
<dbReference type="Gene3D" id="3.30.420.40">
    <property type="match status" value="2"/>
</dbReference>
<protein>
    <submittedName>
        <fullName evidence="7">Stress-70 protein, mitochondrial</fullName>
    </submittedName>
</protein>
<dbReference type="PROSITE" id="PS01036">
    <property type="entry name" value="HSP70_3"/>
    <property type="match status" value="1"/>
</dbReference>
<evidence type="ECO:0000256" key="2">
    <source>
        <dbReference type="ARBA" id="ARBA00022741"/>
    </source>
</evidence>
<keyword evidence="5" id="KW-0175">Coiled coil</keyword>
<dbReference type="FunFam" id="3.30.420.40:FF:000004">
    <property type="entry name" value="Molecular chaperone DnaK"/>
    <property type="match status" value="1"/>
</dbReference>
<dbReference type="Gene3D" id="2.60.34.10">
    <property type="entry name" value="Substrate Binding Domain Of DNAk, Chain A, domain 1"/>
    <property type="match status" value="1"/>
</dbReference>
<comment type="caution">
    <text evidence="7">The sequence shown here is derived from an EMBL/GenBank/DDBJ whole genome shotgun (WGS) entry which is preliminary data.</text>
</comment>
<dbReference type="OMA" id="KHIRMPF"/>
<evidence type="ECO:0000256" key="5">
    <source>
        <dbReference type="SAM" id="Coils"/>
    </source>
</evidence>
<dbReference type="NCBIfam" id="NF001413">
    <property type="entry name" value="PRK00290.1"/>
    <property type="match status" value="1"/>
</dbReference>
<evidence type="ECO:0000256" key="3">
    <source>
        <dbReference type="ARBA" id="ARBA00022840"/>
    </source>
</evidence>
<keyword evidence="8" id="KW-1185">Reference proteome</keyword>
<dbReference type="PRINTS" id="PR00301">
    <property type="entry name" value="HEATSHOCK70"/>
</dbReference>
<gene>
    <name evidence="7" type="ORF">RF11_11646</name>
</gene>
<dbReference type="InterPro" id="IPR018181">
    <property type="entry name" value="Heat_shock_70_CS"/>
</dbReference>
<feature type="coiled-coil region" evidence="5">
    <location>
        <begin position="533"/>
        <end position="560"/>
    </location>
</feature>
<dbReference type="Gene3D" id="3.90.640.10">
    <property type="entry name" value="Actin, Chain A, domain 4"/>
    <property type="match status" value="1"/>
</dbReference>
<dbReference type="OrthoDB" id="5965157at2759"/>